<dbReference type="Gene3D" id="2.40.160.20">
    <property type="match status" value="1"/>
</dbReference>
<keyword evidence="3" id="KW-1134">Transmembrane beta strand</keyword>
<evidence type="ECO:0000313" key="15">
    <source>
        <dbReference type="Proteomes" id="UP000460626"/>
    </source>
</evidence>
<dbReference type="Proteomes" id="UP000460626">
    <property type="component" value="Unassembled WGS sequence"/>
</dbReference>
<gene>
    <name evidence="14" type="ORF">GRI62_13090</name>
</gene>
<dbReference type="GO" id="GO:0015288">
    <property type="term" value="F:porin activity"/>
    <property type="evidence" value="ECO:0007669"/>
    <property type="project" value="UniProtKB-KW"/>
</dbReference>
<evidence type="ECO:0000256" key="8">
    <source>
        <dbReference type="ARBA" id="ARBA00023136"/>
    </source>
</evidence>
<dbReference type="Pfam" id="PF00691">
    <property type="entry name" value="OmpA"/>
    <property type="match status" value="1"/>
</dbReference>
<evidence type="ECO:0000256" key="2">
    <source>
        <dbReference type="ARBA" id="ARBA00022448"/>
    </source>
</evidence>
<dbReference type="GO" id="GO:0006811">
    <property type="term" value="P:monoatomic ion transport"/>
    <property type="evidence" value="ECO:0007669"/>
    <property type="project" value="UniProtKB-KW"/>
</dbReference>
<protein>
    <submittedName>
        <fullName evidence="14">OmpA family protein</fullName>
    </submittedName>
</protein>
<keyword evidence="2" id="KW-0813">Transport</keyword>
<feature type="chain" id="PRO_5032934614" evidence="12">
    <location>
        <begin position="22"/>
        <end position="382"/>
    </location>
</feature>
<evidence type="ECO:0000313" key="14">
    <source>
        <dbReference type="EMBL" id="MXO94533.1"/>
    </source>
</evidence>
<evidence type="ECO:0000256" key="3">
    <source>
        <dbReference type="ARBA" id="ARBA00022452"/>
    </source>
</evidence>
<organism evidence="14 15">
    <name type="scientific">Aurantiacibacter arachoides</name>
    <dbReference type="NCBI Taxonomy" id="1850444"/>
    <lineage>
        <taxon>Bacteria</taxon>
        <taxon>Pseudomonadati</taxon>
        <taxon>Pseudomonadota</taxon>
        <taxon>Alphaproteobacteria</taxon>
        <taxon>Sphingomonadales</taxon>
        <taxon>Erythrobacteraceae</taxon>
        <taxon>Aurantiacibacter</taxon>
    </lineage>
</organism>
<evidence type="ECO:0000256" key="7">
    <source>
        <dbReference type="ARBA" id="ARBA00023114"/>
    </source>
</evidence>
<dbReference type="AlphaFoldDB" id="A0A845A1V8"/>
<dbReference type="InterPro" id="IPR027385">
    <property type="entry name" value="Beta-barrel_OMP"/>
</dbReference>
<evidence type="ECO:0000256" key="11">
    <source>
        <dbReference type="SAM" id="MobiDB-lite"/>
    </source>
</evidence>
<keyword evidence="9" id="KW-0998">Cell outer membrane</keyword>
<feature type="region of interest" description="Disordered" evidence="11">
    <location>
        <begin position="240"/>
        <end position="266"/>
    </location>
</feature>
<reference evidence="14 15" key="1">
    <citation type="submission" date="2019-12" db="EMBL/GenBank/DDBJ databases">
        <title>Genomic-based taxomic classification of the family Erythrobacteraceae.</title>
        <authorList>
            <person name="Xu L."/>
        </authorList>
    </citation>
    <scope>NUCLEOTIDE SEQUENCE [LARGE SCALE GENOMIC DNA]</scope>
    <source>
        <strain evidence="14 15">RC4-10-4</strain>
    </source>
</reference>
<accession>A0A845A1V8</accession>
<dbReference type="PANTHER" id="PTHR30329">
    <property type="entry name" value="STATOR ELEMENT OF FLAGELLAR MOTOR COMPLEX"/>
    <property type="match status" value="1"/>
</dbReference>
<dbReference type="RefSeq" id="WP_131451163.1">
    <property type="nucleotide sequence ID" value="NZ_BMJK01000001.1"/>
</dbReference>
<dbReference type="EMBL" id="WTYH01000001">
    <property type="protein sequence ID" value="MXO94533.1"/>
    <property type="molecule type" value="Genomic_DNA"/>
</dbReference>
<keyword evidence="4" id="KW-0812">Transmembrane</keyword>
<dbReference type="OrthoDB" id="189250at2"/>
<dbReference type="PANTHER" id="PTHR30329:SF21">
    <property type="entry name" value="LIPOPROTEIN YIAD-RELATED"/>
    <property type="match status" value="1"/>
</dbReference>
<dbReference type="InterPro" id="IPR050330">
    <property type="entry name" value="Bact_OuterMem_StrucFunc"/>
</dbReference>
<evidence type="ECO:0000256" key="5">
    <source>
        <dbReference type="ARBA" id="ARBA00022729"/>
    </source>
</evidence>
<keyword evidence="6" id="KW-0406">Ion transport</keyword>
<dbReference type="PROSITE" id="PS51123">
    <property type="entry name" value="OMPA_2"/>
    <property type="match status" value="1"/>
</dbReference>
<evidence type="ECO:0000256" key="4">
    <source>
        <dbReference type="ARBA" id="ARBA00022692"/>
    </source>
</evidence>
<keyword evidence="7" id="KW-0626">Porin</keyword>
<comment type="subcellular location">
    <subcellularLocation>
        <location evidence="1">Cell outer membrane</location>
        <topology evidence="1">Multi-pass membrane protein</topology>
    </subcellularLocation>
</comment>
<comment type="caution">
    <text evidence="14">The sequence shown here is derived from an EMBL/GenBank/DDBJ whole genome shotgun (WGS) entry which is preliminary data.</text>
</comment>
<proteinExistence type="predicted"/>
<dbReference type="InterPro" id="IPR006665">
    <property type="entry name" value="OmpA-like"/>
</dbReference>
<dbReference type="PRINTS" id="PR00671">
    <property type="entry name" value="INHIBINBB"/>
</dbReference>
<feature type="domain" description="OmpA-like" evidence="13">
    <location>
        <begin position="263"/>
        <end position="380"/>
    </location>
</feature>
<keyword evidence="5 12" id="KW-0732">Signal</keyword>
<dbReference type="InterPro" id="IPR006664">
    <property type="entry name" value="OMP_bac"/>
</dbReference>
<evidence type="ECO:0000256" key="1">
    <source>
        <dbReference type="ARBA" id="ARBA00004571"/>
    </source>
</evidence>
<dbReference type="InterPro" id="IPR036737">
    <property type="entry name" value="OmpA-like_sf"/>
</dbReference>
<dbReference type="GO" id="GO:0009279">
    <property type="term" value="C:cell outer membrane"/>
    <property type="evidence" value="ECO:0007669"/>
    <property type="project" value="UniProtKB-SubCell"/>
</dbReference>
<dbReference type="CDD" id="cd07185">
    <property type="entry name" value="OmpA_C-like"/>
    <property type="match status" value="1"/>
</dbReference>
<dbReference type="InterPro" id="IPR011250">
    <property type="entry name" value="OMP/PagP_B-barrel"/>
</dbReference>
<dbReference type="GO" id="GO:0046930">
    <property type="term" value="C:pore complex"/>
    <property type="evidence" value="ECO:0007669"/>
    <property type="project" value="UniProtKB-KW"/>
</dbReference>
<evidence type="ECO:0000256" key="12">
    <source>
        <dbReference type="SAM" id="SignalP"/>
    </source>
</evidence>
<evidence type="ECO:0000256" key="9">
    <source>
        <dbReference type="ARBA" id="ARBA00023237"/>
    </source>
</evidence>
<feature type="signal peptide" evidence="12">
    <location>
        <begin position="1"/>
        <end position="21"/>
    </location>
</feature>
<keyword evidence="8 10" id="KW-0472">Membrane</keyword>
<dbReference type="PRINTS" id="PR01021">
    <property type="entry name" value="OMPADOMAIN"/>
</dbReference>
<dbReference type="Gene3D" id="3.30.1330.60">
    <property type="entry name" value="OmpA-like domain"/>
    <property type="match status" value="1"/>
</dbReference>
<evidence type="ECO:0000256" key="10">
    <source>
        <dbReference type="PROSITE-ProRule" id="PRU00473"/>
    </source>
</evidence>
<feature type="compositionally biased region" description="Pro residues" evidence="11">
    <location>
        <begin position="240"/>
        <end position="263"/>
    </location>
</feature>
<evidence type="ECO:0000259" key="13">
    <source>
        <dbReference type="PROSITE" id="PS51123"/>
    </source>
</evidence>
<evidence type="ECO:0000256" key="6">
    <source>
        <dbReference type="ARBA" id="ARBA00023065"/>
    </source>
</evidence>
<dbReference type="SUPFAM" id="SSF56925">
    <property type="entry name" value="OMPA-like"/>
    <property type="match status" value="1"/>
</dbReference>
<keyword evidence="15" id="KW-1185">Reference proteome</keyword>
<dbReference type="Pfam" id="PF13505">
    <property type="entry name" value="OMP_b-brl"/>
    <property type="match status" value="1"/>
</dbReference>
<name>A0A845A1V8_9SPHN</name>
<dbReference type="SUPFAM" id="SSF103088">
    <property type="entry name" value="OmpA-like"/>
    <property type="match status" value="1"/>
</dbReference>
<sequence>MRTVVFSLGVAAAALAAPAMARDGEVYLGADVGVVFPDDFDTDIDGALDAATTENREGWELAGILGYDFGFIRTELEGSYKEWDPEQITLGTSGIPLFNGVFGQPGTVIRNGSYPYGGEFRLTSVMANALLDFGGNEGIGLSVGVGGGRTYLGADTTASNSGPGYLDDEDNAWAWQGIAQARMPVTDSIDLGLKYKYFKTQEFQLTDTVGRVNEFDIATHSAILSLLINFGGDEPMAVITPPPPPLPATPPPPPPPPAPPAPPVQQCNTGPYIVFFDWDRSDITPEAATVLNSAVTSYRDCGTARVMLAGHADRSGSTQYNVGLSERRNAAVRDYMTGRGVPAARINSQAFGESQPRVATADGVRELQNRRVEVTYGPGSGN</sequence>